<proteinExistence type="predicted"/>
<sequence>MGDNQDAHIPFNQANEIYTFRNPRLQDFSLQYPILKYIYQNHVIWKKLIKTCKFFFSSNRVYPVGHLRALGNSKWEADNEIFDSNHSFCKLWLHNALFVSLSPEFPHELSSLIPKIQKCDLRVLQLDNQNLSWDEYQFLTTSGTIEWLDFGKFSVKYSDDKVVAFDKLLKNFKDMRKICVRNCSNCSSMFELDTVKNMVQILSRFPKLRYLSLGDLPGTFDFASITDFLLMNEKIRVTICFHRHAALSPAFAEMLNNFVNYVRENPPKIVPSVRFSGLHN</sequence>
<reference evidence="2" key="1">
    <citation type="submission" date="2022-11" db="UniProtKB">
        <authorList>
            <consortium name="WormBaseParasite"/>
        </authorList>
    </citation>
    <scope>IDENTIFICATION</scope>
</reference>
<accession>A0AC34FUH7</accession>
<organism evidence="1 2">
    <name type="scientific">Panagrolaimus sp. ES5</name>
    <dbReference type="NCBI Taxonomy" id="591445"/>
    <lineage>
        <taxon>Eukaryota</taxon>
        <taxon>Metazoa</taxon>
        <taxon>Ecdysozoa</taxon>
        <taxon>Nematoda</taxon>
        <taxon>Chromadorea</taxon>
        <taxon>Rhabditida</taxon>
        <taxon>Tylenchina</taxon>
        <taxon>Panagrolaimomorpha</taxon>
        <taxon>Panagrolaimoidea</taxon>
        <taxon>Panagrolaimidae</taxon>
        <taxon>Panagrolaimus</taxon>
    </lineage>
</organism>
<evidence type="ECO:0000313" key="1">
    <source>
        <dbReference type="Proteomes" id="UP000887579"/>
    </source>
</evidence>
<evidence type="ECO:0000313" key="2">
    <source>
        <dbReference type="WBParaSite" id="ES5_v2.g21127.t1"/>
    </source>
</evidence>
<name>A0AC34FUH7_9BILA</name>
<dbReference type="WBParaSite" id="ES5_v2.g21127.t1">
    <property type="protein sequence ID" value="ES5_v2.g21127.t1"/>
    <property type="gene ID" value="ES5_v2.g21127"/>
</dbReference>
<protein>
    <submittedName>
        <fullName evidence="2">Uncharacterized protein</fullName>
    </submittedName>
</protein>
<dbReference type="Proteomes" id="UP000887579">
    <property type="component" value="Unplaced"/>
</dbReference>